<dbReference type="EC" id="2.7.7.24" evidence="3 9"/>
<dbReference type="SUPFAM" id="SSF53448">
    <property type="entry name" value="Nucleotide-diphospho-sugar transferases"/>
    <property type="match status" value="1"/>
</dbReference>
<evidence type="ECO:0000256" key="2">
    <source>
        <dbReference type="ARBA" id="ARBA00010480"/>
    </source>
</evidence>
<dbReference type="InterPro" id="IPR005835">
    <property type="entry name" value="NTP_transferase_dom"/>
</dbReference>
<organism evidence="11 12">
    <name type="scientific">Aromatoleum toluvorans</name>
    <dbReference type="NCBI Taxonomy" id="92002"/>
    <lineage>
        <taxon>Bacteria</taxon>
        <taxon>Pseudomonadati</taxon>
        <taxon>Pseudomonadota</taxon>
        <taxon>Betaproteobacteria</taxon>
        <taxon>Rhodocyclales</taxon>
        <taxon>Rhodocyclaceae</taxon>
        <taxon>Aromatoleum</taxon>
    </lineage>
</organism>
<dbReference type="Proteomes" id="UP000623795">
    <property type="component" value="Unassembled WGS sequence"/>
</dbReference>
<name>A0ABX1PY22_9RHOO</name>
<dbReference type="CDD" id="cd02538">
    <property type="entry name" value="G1P_TT_short"/>
    <property type="match status" value="1"/>
</dbReference>
<gene>
    <name evidence="11" type="primary">rfbA</name>
    <name evidence="11" type="ORF">GPA22_05300</name>
</gene>
<dbReference type="RefSeq" id="WP_169255057.1">
    <property type="nucleotide sequence ID" value="NZ_WTVN01000005.1"/>
</dbReference>
<dbReference type="EMBL" id="WTVN01000005">
    <property type="protein sequence ID" value="NMG43145.1"/>
    <property type="molecule type" value="Genomic_DNA"/>
</dbReference>
<proteinExistence type="inferred from homology"/>
<evidence type="ECO:0000259" key="10">
    <source>
        <dbReference type="Pfam" id="PF00483"/>
    </source>
</evidence>
<keyword evidence="6 9" id="KW-0479">Metal-binding</keyword>
<comment type="cofactor">
    <cofactor evidence="1">
        <name>Mg(2+)</name>
        <dbReference type="ChEBI" id="CHEBI:18420"/>
    </cofactor>
</comment>
<dbReference type="PANTHER" id="PTHR43532:SF1">
    <property type="entry name" value="GLUCOSE-1-PHOSPHATE THYMIDYLYLTRANSFERASE 1"/>
    <property type="match status" value="1"/>
</dbReference>
<dbReference type="PANTHER" id="PTHR43532">
    <property type="entry name" value="GLUCOSE-1-PHOSPHATE THYMIDYLYLTRANSFERASE"/>
    <property type="match status" value="1"/>
</dbReference>
<comment type="function">
    <text evidence="9">Catalyzes the formation of dTDP-glucose, from dTTP and glucose 1-phosphate, as well as its pyrophosphorolysis.</text>
</comment>
<dbReference type="Gene3D" id="3.90.550.10">
    <property type="entry name" value="Spore Coat Polysaccharide Biosynthesis Protein SpsA, Chain A"/>
    <property type="match status" value="1"/>
</dbReference>
<evidence type="ECO:0000256" key="8">
    <source>
        <dbReference type="ARBA" id="ARBA00049336"/>
    </source>
</evidence>
<evidence type="ECO:0000313" key="11">
    <source>
        <dbReference type="EMBL" id="NMG43145.1"/>
    </source>
</evidence>
<reference evidence="11 12" key="1">
    <citation type="submission" date="2019-12" db="EMBL/GenBank/DDBJ databases">
        <title>Comparative genomics gives insights into the taxonomy of the Azoarcus-Aromatoleum group and reveals separate origins of nif in the plant-associated Azoarcus and non-plant-associated Aromatoleum sub-groups.</title>
        <authorList>
            <person name="Lafos M."/>
            <person name="Maluk M."/>
            <person name="Batista M."/>
            <person name="Junghare M."/>
            <person name="Carmona M."/>
            <person name="Faoro H."/>
            <person name="Cruz L.M."/>
            <person name="Battistoni F."/>
            <person name="De Souza E."/>
            <person name="Pedrosa F."/>
            <person name="Chen W.-M."/>
            <person name="Poole P.S."/>
            <person name="Dixon R.A."/>
            <person name="James E.K."/>
        </authorList>
    </citation>
    <scope>NUCLEOTIDE SEQUENCE [LARGE SCALE GENOMIC DNA]</scope>
    <source>
        <strain evidence="11 12">Td21</strain>
    </source>
</reference>
<feature type="domain" description="Nucleotidyl transferase" evidence="10">
    <location>
        <begin position="5"/>
        <end position="241"/>
    </location>
</feature>
<evidence type="ECO:0000256" key="5">
    <source>
        <dbReference type="ARBA" id="ARBA00022695"/>
    </source>
</evidence>
<comment type="caution">
    <text evidence="11">The sequence shown here is derived from an EMBL/GenBank/DDBJ whole genome shotgun (WGS) entry which is preliminary data.</text>
</comment>
<comment type="similarity">
    <text evidence="2 9">Belongs to the glucose-1-phosphate thymidylyltransferase family.</text>
</comment>
<evidence type="ECO:0000313" key="12">
    <source>
        <dbReference type="Proteomes" id="UP000623795"/>
    </source>
</evidence>
<dbReference type="NCBIfam" id="TIGR01207">
    <property type="entry name" value="rmlA"/>
    <property type="match status" value="1"/>
</dbReference>
<evidence type="ECO:0000256" key="6">
    <source>
        <dbReference type="ARBA" id="ARBA00022723"/>
    </source>
</evidence>
<dbReference type="InterPro" id="IPR029044">
    <property type="entry name" value="Nucleotide-diphossugar_trans"/>
</dbReference>
<dbReference type="GO" id="GO:0008879">
    <property type="term" value="F:glucose-1-phosphate thymidylyltransferase activity"/>
    <property type="evidence" value="ECO:0007669"/>
    <property type="project" value="UniProtKB-EC"/>
</dbReference>
<keyword evidence="12" id="KW-1185">Reference proteome</keyword>
<evidence type="ECO:0000256" key="1">
    <source>
        <dbReference type="ARBA" id="ARBA00001946"/>
    </source>
</evidence>
<keyword evidence="5 9" id="KW-0548">Nucleotidyltransferase</keyword>
<accession>A0ABX1PY22</accession>
<keyword evidence="7 9" id="KW-0460">Magnesium</keyword>
<comment type="catalytic activity">
    <reaction evidence="8 9">
        <text>dTTP + alpha-D-glucose 1-phosphate + H(+) = dTDP-alpha-D-glucose + diphosphate</text>
        <dbReference type="Rhea" id="RHEA:15225"/>
        <dbReference type="ChEBI" id="CHEBI:15378"/>
        <dbReference type="ChEBI" id="CHEBI:33019"/>
        <dbReference type="ChEBI" id="CHEBI:37568"/>
        <dbReference type="ChEBI" id="CHEBI:57477"/>
        <dbReference type="ChEBI" id="CHEBI:58601"/>
        <dbReference type="EC" id="2.7.7.24"/>
    </reaction>
</comment>
<dbReference type="Pfam" id="PF00483">
    <property type="entry name" value="NTP_transferase"/>
    <property type="match status" value="1"/>
</dbReference>
<evidence type="ECO:0000256" key="7">
    <source>
        <dbReference type="ARBA" id="ARBA00022842"/>
    </source>
</evidence>
<keyword evidence="4 9" id="KW-0808">Transferase</keyword>
<dbReference type="InterPro" id="IPR005907">
    <property type="entry name" value="G1P_thy_trans_s"/>
</dbReference>
<evidence type="ECO:0000256" key="3">
    <source>
        <dbReference type="ARBA" id="ARBA00012461"/>
    </source>
</evidence>
<sequence length="294" mass="32402">MSARKGIILAGGSGTRLHPATLAVSKQLLPVYDKPMIYYPLSTLMLAGIRDILIISTPQDTPRFEQLLGDGRRWGLRLQYAVQPSPDGLAQAFLIGEDFIAGGPSALVLGDNLFYGHEIADDLRQAGQRAHGATVFAYPVNDPERYGVVEFDAAGRAISIEEKPAKPKSRYAVTGLYFYDERVVDIARGLKPSARGELEITDVNRHYLEAGALDVQVMGRGHAWLDTGTHESLLEAGLFIQTIEKRQGLKIACPEEIAWRAGWIDAAQLTELARPLAKNGYGQYLLRLLEERVF</sequence>
<protein>
    <recommendedName>
        <fullName evidence="3 9">Glucose-1-phosphate thymidylyltransferase</fullName>
        <ecNumber evidence="3 9">2.7.7.24</ecNumber>
    </recommendedName>
</protein>
<evidence type="ECO:0000256" key="9">
    <source>
        <dbReference type="RuleBase" id="RU003706"/>
    </source>
</evidence>
<evidence type="ECO:0000256" key="4">
    <source>
        <dbReference type="ARBA" id="ARBA00022679"/>
    </source>
</evidence>